<organism evidence="3 4">
    <name type="scientific">Aliarcobacter butzleri L352</name>
    <dbReference type="NCBI Taxonomy" id="1447260"/>
    <lineage>
        <taxon>Bacteria</taxon>
        <taxon>Pseudomonadati</taxon>
        <taxon>Campylobacterota</taxon>
        <taxon>Epsilonproteobacteria</taxon>
        <taxon>Campylobacterales</taxon>
        <taxon>Arcobacteraceae</taxon>
        <taxon>Aliarcobacter</taxon>
    </lineage>
</organism>
<gene>
    <name evidence="3" type="ORF">AF77_09425</name>
</gene>
<evidence type="ECO:0000259" key="2">
    <source>
        <dbReference type="Pfam" id="PF03328"/>
    </source>
</evidence>
<evidence type="ECO:0000256" key="1">
    <source>
        <dbReference type="ARBA" id="ARBA00022723"/>
    </source>
</evidence>
<proteinExistence type="predicted"/>
<dbReference type="InterPro" id="IPR005000">
    <property type="entry name" value="Aldolase/citrate-lyase_domain"/>
</dbReference>
<reference evidence="3 4" key="1">
    <citation type="submission" date="2014-01" db="EMBL/GenBank/DDBJ databases">
        <title>Development of a Comparative Genomic Fingerprinting Assay for High Resolution Genotyping of Arcobacter butzleri.</title>
        <authorList>
            <person name="Webb A.L."/>
            <person name="Inglis G.D."/>
            <person name="Kruczkiewicz P."/>
            <person name="Selinger L.B."/>
            <person name="Taboada E.N."/>
        </authorList>
    </citation>
    <scope>NUCLEOTIDE SEQUENCE [LARGE SCALE GENOMIC DNA]</scope>
    <source>
        <strain evidence="3 4">L352</strain>
    </source>
</reference>
<accession>A0A837JA15</accession>
<comment type="caution">
    <text evidence="3">The sequence shown here is derived from an EMBL/GenBank/DDBJ whole genome shotgun (WGS) entry which is preliminary data.</text>
</comment>
<dbReference type="InterPro" id="IPR040442">
    <property type="entry name" value="Pyrv_kinase-like_dom_sf"/>
</dbReference>
<dbReference type="RefSeq" id="WP_046995234.1">
    <property type="nucleotide sequence ID" value="NZ_JAIT01000059.1"/>
</dbReference>
<evidence type="ECO:0000313" key="3">
    <source>
        <dbReference type="EMBL" id="KLE03669.1"/>
    </source>
</evidence>
<protein>
    <submittedName>
        <fullName evidence="3">Aldolase</fullName>
    </submittedName>
</protein>
<evidence type="ECO:0000313" key="4">
    <source>
        <dbReference type="Proteomes" id="UP000035462"/>
    </source>
</evidence>
<dbReference type="Proteomes" id="UP000035462">
    <property type="component" value="Unassembled WGS sequence"/>
</dbReference>
<name>A0A837JA15_9BACT</name>
<dbReference type="AlphaFoldDB" id="A0A837JA15"/>
<dbReference type="Pfam" id="PF03328">
    <property type="entry name" value="HpcH_HpaI"/>
    <property type="match status" value="1"/>
</dbReference>
<dbReference type="SUPFAM" id="SSF51621">
    <property type="entry name" value="Phosphoenolpyruvate/pyruvate domain"/>
    <property type="match status" value="1"/>
</dbReference>
<keyword evidence="1" id="KW-0479">Metal-binding</keyword>
<dbReference type="Gene3D" id="3.20.20.60">
    <property type="entry name" value="Phosphoenolpyruvate-binding domains"/>
    <property type="match status" value="2"/>
</dbReference>
<dbReference type="EMBL" id="JAIT01000059">
    <property type="protein sequence ID" value="KLE03669.1"/>
    <property type="molecule type" value="Genomic_DNA"/>
</dbReference>
<dbReference type="InterPro" id="IPR015813">
    <property type="entry name" value="Pyrv/PenolPyrv_kinase-like_dom"/>
</dbReference>
<dbReference type="GO" id="GO:0003824">
    <property type="term" value="F:catalytic activity"/>
    <property type="evidence" value="ECO:0007669"/>
    <property type="project" value="InterPro"/>
</dbReference>
<sequence>MNFMIIENDLELVKKYDSLSVDRIFIDLEILGKKERQGHLDTVISEHSIEDIKKIKPHLNNSKLLVRINPINMNSRLEIDTCIGYGADIIMLPMFKTKKEVETFISFVNKRAKVCLLLETTQALCRIDDILELNGIDEIHIGLNDLHLAMNLNFMFELLSGGIVDYLSNKIKNKNISFGFGGIATLDSGMISGEMILKEHIRLNSSMVILSRAFKNAAKEDFSKFEKEFLKLRYKLEELKKDKNLDFDLNMKEIKKAIDIIVLSKGN</sequence>
<dbReference type="GO" id="GO:0046872">
    <property type="term" value="F:metal ion binding"/>
    <property type="evidence" value="ECO:0007669"/>
    <property type="project" value="UniProtKB-KW"/>
</dbReference>
<feature type="domain" description="HpcH/HpaI aldolase/citrate lyase" evidence="2">
    <location>
        <begin position="61"/>
        <end position="151"/>
    </location>
</feature>